<dbReference type="Gene3D" id="3.40.1440.10">
    <property type="entry name" value="GIY-YIG endonuclease"/>
    <property type="match status" value="1"/>
</dbReference>
<proteinExistence type="inferred from homology"/>
<dbReference type="AlphaFoldDB" id="E2Z9M9"/>
<organism evidence="3 4">
    <name type="scientific">Megasphaera micronuciformis F0359</name>
    <dbReference type="NCBI Taxonomy" id="706434"/>
    <lineage>
        <taxon>Bacteria</taxon>
        <taxon>Bacillati</taxon>
        <taxon>Bacillota</taxon>
        <taxon>Negativicutes</taxon>
        <taxon>Veillonellales</taxon>
        <taxon>Veillonellaceae</taxon>
        <taxon>Megasphaera</taxon>
    </lineage>
</organism>
<sequence length="98" mass="11455">MLYYTYMLRCADGTFYTGYTTDTVRRIATHNSGKGAKYTASRRPVELVWQKAFTDKHEAMHWEARIKKWPRSKKARLLSPTGRQLELAMDQTDNKAHT</sequence>
<dbReference type="Proteomes" id="UP000003195">
    <property type="component" value="Unassembled WGS sequence"/>
</dbReference>
<reference evidence="3 4" key="1">
    <citation type="submission" date="2010-08" db="EMBL/GenBank/DDBJ databases">
        <authorList>
            <person name="Weinstock G."/>
            <person name="Sodergren E."/>
            <person name="Clifton S."/>
            <person name="Fulton L."/>
            <person name="Fulton B."/>
            <person name="Courtney L."/>
            <person name="Fronick C."/>
            <person name="Harrison M."/>
            <person name="Strong C."/>
            <person name="Farmer C."/>
            <person name="Delahaunty K."/>
            <person name="Markovic C."/>
            <person name="Hall O."/>
            <person name="Minx P."/>
            <person name="Tomlinson C."/>
            <person name="Mitreva M."/>
            <person name="Hou S."/>
            <person name="Chen J."/>
            <person name="Wollam A."/>
            <person name="Pepin K.H."/>
            <person name="Johnson M."/>
            <person name="Bhonagiri V."/>
            <person name="Zhang X."/>
            <person name="Suruliraj S."/>
            <person name="Warren W."/>
            <person name="Chinwalla A."/>
            <person name="Mardis E.R."/>
            <person name="Wilson R.K."/>
        </authorList>
    </citation>
    <scope>NUCLEOTIDE SEQUENCE [LARGE SCALE GENOMIC DNA]</scope>
    <source>
        <strain evidence="3 4">F0359</strain>
    </source>
</reference>
<feature type="domain" description="GIY-YIG" evidence="2">
    <location>
        <begin position="1"/>
        <end position="76"/>
    </location>
</feature>
<gene>
    <name evidence="3" type="ORF">HMPREF9429_00133</name>
</gene>
<comment type="caution">
    <text evidence="3">The sequence shown here is derived from an EMBL/GenBank/DDBJ whole genome shotgun (WGS) entry which is preliminary data.</text>
</comment>
<dbReference type="Pfam" id="PF01541">
    <property type="entry name" value="GIY-YIG"/>
    <property type="match status" value="1"/>
</dbReference>
<dbReference type="InterPro" id="IPR035901">
    <property type="entry name" value="GIY-YIG_endonuc_sf"/>
</dbReference>
<dbReference type="RefSeq" id="WP_006940847.1">
    <property type="nucleotide sequence ID" value="NZ_GL538177.1"/>
</dbReference>
<evidence type="ECO:0000256" key="1">
    <source>
        <dbReference type="ARBA" id="ARBA00007435"/>
    </source>
</evidence>
<keyword evidence="4" id="KW-1185">Reference proteome</keyword>
<dbReference type="EMBL" id="AECS01000003">
    <property type="protein sequence ID" value="EFQ05055.1"/>
    <property type="molecule type" value="Genomic_DNA"/>
</dbReference>
<dbReference type="InterPro" id="IPR050190">
    <property type="entry name" value="UPF0213_domain"/>
</dbReference>
<protein>
    <submittedName>
        <fullName evidence="3">GIY-YIG catalytic domain protein</fullName>
    </submittedName>
</protein>
<dbReference type="PANTHER" id="PTHR34477">
    <property type="entry name" value="UPF0213 PROTEIN YHBQ"/>
    <property type="match status" value="1"/>
</dbReference>
<name>E2Z9M9_9FIRM</name>
<evidence type="ECO:0000259" key="2">
    <source>
        <dbReference type="PROSITE" id="PS50164"/>
    </source>
</evidence>
<comment type="similarity">
    <text evidence="1">Belongs to the UPF0213 family.</text>
</comment>
<dbReference type="SMART" id="SM00465">
    <property type="entry name" value="GIYc"/>
    <property type="match status" value="1"/>
</dbReference>
<dbReference type="SUPFAM" id="SSF82771">
    <property type="entry name" value="GIY-YIG endonuclease"/>
    <property type="match status" value="1"/>
</dbReference>
<dbReference type="HOGENOM" id="CLU_135650_0_3_9"/>
<dbReference type="OrthoDB" id="9807770at2"/>
<dbReference type="eggNOG" id="COG2827">
    <property type="taxonomic scope" value="Bacteria"/>
</dbReference>
<dbReference type="InterPro" id="IPR000305">
    <property type="entry name" value="GIY-YIG_endonuc"/>
</dbReference>
<dbReference type="PANTHER" id="PTHR34477:SF1">
    <property type="entry name" value="UPF0213 PROTEIN YHBQ"/>
    <property type="match status" value="1"/>
</dbReference>
<evidence type="ECO:0000313" key="4">
    <source>
        <dbReference type="Proteomes" id="UP000003195"/>
    </source>
</evidence>
<accession>E2Z9M9</accession>
<dbReference type="PROSITE" id="PS50164">
    <property type="entry name" value="GIY_YIG"/>
    <property type="match status" value="1"/>
</dbReference>
<dbReference type="CDD" id="cd10456">
    <property type="entry name" value="GIY-YIG_UPF0213"/>
    <property type="match status" value="1"/>
</dbReference>
<evidence type="ECO:0000313" key="3">
    <source>
        <dbReference type="EMBL" id="EFQ05055.1"/>
    </source>
</evidence>
<dbReference type="STRING" id="706434.HMPREF9429_00133"/>